<gene>
    <name evidence="2" type="ORF">AAFF_G00330790</name>
</gene>
<comment type="caution">
    <text evidence="2">The sequence shown here is derived from an EMBL/GenBank/DDBJ whole genome shotgun (WGS) entry which is preliminary data.</text>
</comment>
<protein>
    <submittedName>
        <fullName evidence="2">Uncharacterized protein</fullName>
    </submittedName>
</protein>
<dbReference type="EMBL" id="JAINUG010000503">
    <property type="protein sequence ID" value="KAJ8367117.1"/>
    <property type="molecule type" value="Genomic_DNA"/>
</dbReference>
<organism evidence="2 3">
    <name type="scientific">Aldrovandia affinis</name>
    <dbReference type="NCBI Taxonomy" id="143900"/>
    <lineage>
        <taxon>Eukaryota</taxon>
        <taxon>Metazoa</taxon>
        <taxon>Chordata</taxon>
        <taxon>Craniata</taxon>
        <taxon>Vertebrata</taxon>
        <taxon>Euteleostomi</taxon>
        <taxon>Actinopterygii</taxon>
        <taxon>Neopterygii</taxon>
        <taxon>Teleostei</taxon>
        <taxon>Notacanthiformes</taxon>
        <taxon>Halosauridae</taxon>
        <taxon>Aldrovandia</taxon>
    </lineage>
</organism>
<sequence length="249" mass="26833">MDAAVLRASLRRGRLQAGKETRRSRLGSSNTTGPHFVGFMGHRVRPPTHPHPASTLSRCGGSDTGNIKQSRDRWVPLLSLGRAQSFTPAAIQRGGAVAPAAFLWTAITADFKQLHPQRDAQQGGRASPRTARVSHHANGLTMRAVSLTPWGASAGDVCGGVQGFEESLRFLLDYDYVRLGYGKLGSATQRLPVCPPARPAPGEDTVDTALLRTPETGFSTCILYPHSYFSVDGCSLACDPVHWSGWEDE</sequence>
<proteinExistence type="predicted"/>
<keyword evidence="3" id="KW-1185">Reference proteome</keyword>
<feature type="region of interest" description="Disordered" evidence="1">
    <location>
        <begin position="8"/>
        <end position="67"/>
    </location>
</feature>
<dbReference type="AlphaFoldDB" id="A0AAD7W055"/>
<evidence type="ECO:0000256" key="1">
    <source>
        <dbReference type="SAM" id="MobiDB-lite"/>
    </source>
</evidence>
<dbReference type="Proteomes" id="UP001221898">
    <property type="component" value="Unassembled WGS sequence"/>
</dbReference>
<evidence type="ECO:0000313" key="3">
    <source>
        <dbReference type="Proteomes" id="UP001221898"/>
    </source>
</evidence>
<evidence type="ECO:0000313" key="2">
    <source>
        <dbReference type="EMBL" id="KAJ8367117.1"/>
    </source>
</evidence>
<accession>A0AAD7W055</accession>
<name>A0AAD7W055_9TELE</name>
<reference evidence="2" key="1">
    <citation type="journal article" date="2023" name="Science">
        <title>Genome structures resolve the early diversification of teleost fishes.</title>
        <authorList>
            <person name="Parey E."/>
            <person name="Louis A."/>
            <person name="Montfort J."/>
            <person name="Bouchez O."/>
            <person name="Roques C."/>
            <person name="Iampietro C."/>
            <person name="Lluch J."/>
            <person name="Castinel A."/>
            <person name="Donnadieu C."/>
            <person name="Desvignes T."/>
            <person name="Floi Bucao C."/>
            <person name="Jouanno E."/>
            <person name="Wen M."/>
            <person name="Mejri S."/>
            <person name="Dirks R."/>
            <person name="Jansen H."/>
            <person name="Henkel C."/>
            <person name="Chen W.J."/>
            <person name="Zahm M."/>
            <person name="Cabau C."/>
            <person name="Klopp C."/>
            <person name="Thompson A.W."/>
            <person name="Robinson-Rechavi M."/>
            <person name="Braasch I."/>
            <person name="Lecointre G."/>
            <person name="Bobe J."/>
            <person name="Postlethwait J.H."/>
            <person name="Berthelot C."/>
            <person name="Roest Crollius H."/>
            <person name="Guiguen Y."/>
        </authorList>
    </citation>
    <scope>NUCLEOTIDE SEQUENCE</scope>
    <source>
        <strain evidence="2">NC1722</strain>
    </source>
</reference>